<dbReference type="Proteomes" id="UP001153076">
    <property type="component" value="Unassembled WGS sequence"/>
</dbReference>
<feature type="coiled-coil region" evidence="1">
    <location>
        <begin position="335"/>
        <end position="369"/>
    </location>
</feature>
<feature type="compositionally biased region" description="Pro residues" evidence="2">
    <location>
        <begin position="94"/>
        <end position="107"/>
    </location>
</feature>
<reference evidence="3" key="1">
    <citation type="submission" date="2022-04" db="EMBL/GenBank/DDBJ databases">
        <title>Carnegiea gigantea Genome sequencing and assembly v2.</title>
        <authorList>
            <person name="Copetti D."/>
            <person name="Sanderson M.J."/>
            <person name="Burquez A."/>
            <person name="Wojciechowski M.F."/>
        </authorList>
    </citation>
    <scope>NUCLEOTIDE SEQUENCE</scope>
    <source>
        <strain evidence="3">SGP5-SGP5p</strain>
        <tissue evidence="3">Aerial part</tissue>
    </source>
</reference>
<comment type="caution">
    <text evidence="3">The sequence shown here is derived from an EMBL/GenBank/DDBJ whole genome shotgun (WGS) entry which is preliminary data.</text>
</comment>
<gene>
    <name evidence="3" type="ORF">Cgig2_013865</name>
</gene>
<organism evidence="3 4">
    <name type="scientific">Carnegiea gigantea</name>
    <dbReference type="NCBI Taxonomy" id="171969"/>
    <lineage>
        <taxon>Eukaryota</taxon>
        <taxon>Viridiplantae</taxon>
        <taxon>Streptophyta</taxon>
        <taxon>Embryophyta</taxon>
        <taxon>Tracheophyta</taxon>
        <taxon>Spermatophyta</taxon>
        <taxon>Magnoliopsida</taxon>
        <taxon>eudicotyledons</taxon>
        <taxon>Gunneridae</taxon>
        <taxon>Pentapetalae</taxon>
        <taxon>Caryophyllales</taxon>
        <taxon>Cactineae</taxon>
        <taxon>Cactaceae</taxon>
        <taxon>Cactoideae</taxon>
        <taxon>Echinocereeae</taxon>
        <taxon>Carnegiea</taxon>
    </lineage>
</organism>
<accession>A0A9Q1QK64</accession>
<proteinExistence type="predicted"/>
<evidence type="ECO:0000313" key="3">
    <source>
        <dbReference type="EMBL" id="KAJ8444586.1"/>
    </source>
</evidence>
<protein>
    <submittedName>
        <fullName evidence="3">Uncharacterized protein</fullName>
    </submittedName>
</protein>
<feature type="compositionally biased region" description="Polar residues" evidence="2">
    <location>
        <begin position="48"/>
        <end position="83"/>
    </location>
</feature>
<keyword evidence="1" id="KW-0175">Coiled coil</keyword>
<sequence>MAHTRGGQAPKRPRQASKSKESGSSAPAKRRSHRIAAGASKRACKLVAQTTVTIPDSPPISGQSSGNSASTQSAVAPSSPAQRSSPTHEHSPPSASPSPPPPPPLPPHRLLDQFPETKTSANGVFFESIVKTVKITLSRPVLESIFGFKFIDTAPHNLSQKVAKDLCLQQFASPQKLQTYTRQYKAPPYHVLHSEPQLLHYVFVRIFYPKAHSKEAYNEVVLEAIYRLMNGYSVDYASMILSHMYRVANMSRTRSLPYGNLLTRIFTHFKVPMDNEECLTHHVSVISAHSLKTLKFYKTATRGWQHLSDLTPEEASSLKLKHPNTASAPDITNTLAELKEDYTELRTHLEHLQTELGLMNRKVDELIRLTSLIHHGTKLAIPFQSTDMEQATRAADRIILSTSSTPHFR</sequence>
<dbReference type="EMBL" id="JAKOGI010000093">
    <property type="protein sequence ID" value="KAJ8444586.1"/>
    <property type="molecule type" value="Genomic_DNA"/>
</dbReference>
<keyword evidence="4" id="KW-1185">Reference proteome</keyword>
<evidence type="ECO:0000313" key="4">
    <source>
        <dbReference type="Proteomes" id="UP001153076"/>
    </source>
</evidence>
<dbReference type="AlphaFoldDB" id="A0A9Q1QK64"/>
<evidence type="ECO:0000256" key="2">
    <source>
        <dbReference type="SAM" id="MobiDB-lite"/>
    </source>
</evidence>
<evidence type="ECO:0000256" key="1">
    <source>
        <dbReference type="SAM" id="Coils"/>
    </source>
</evidence>
<feature type="region of interest" description="Disordered" evidence="2">
    <location>
        <begin position="1"/>
        <end position="113"/>
    </location>
</feature>
<name>A0A9Q1QK64_9CARY</name>